<organism evidence="2 3">
    <name type="scientific">Streptomyces griseoruber</name>
    <dbReference type="NCBI Taxonomy" id="1943"/>
    <lineage>
        <taxon>Bacteria</taxon>
        <taxon>Bacillati</taxon>
        <taxon>Actinomycetota</taxon>
        <taxon>Actinomycetes</taxon>
        <taxon>Kitasatosporales</taxon>
        <taxon>Streptomycetaceae</taxon>
        <taxon>Streptomyces</taxon>
    </lineage>
</organism>
<sequence>MSVSFKTGRPRRAYGGRMRTRFDAIGLVVSDMAASVTFYRRLGFAFPDGAEREPHTEAELPGGLRLLLDTEETVRSFHPGWRAPSGGGRASLALRCDGPAGVDAVYEELVGAGHHGELKPWDAFWGQRYAVVHDPDGNGVDLFAPLGPQQ</sequence>
<protein>
    <submittedName>
        <fullName evidence="2">Glyoxalase</fullName>
    </submittedName>
</protein>
<gene>
    <name evidence="2" type="ORF">AQJ64_01760</name>
</gene>
<feature type="domain" description="VOC" evidence="1">
    <location>
        <begin position="21"/>
        <end position="145"/>
    </location>
</feature>
<proteinExistence type="predicted"/>
<dbReference type="Gene3D" id="3.10.180.10">
    <property type="entry name" value="2,3-Dihydroxybiphenyl 1,2-Dioxygenase, domain 1"/>
    <property type="match status" value="1"/>
</dbReference>
<evidence type="ECO:0000313" key="3">
    <source>
        <dbReference type="Proteomes" id="UP000052982"/>
    </source>
</evidence>
<keyword evidence="3" id="KW-1185">Reference proteome</keyword>
<dbReference type="AlphaFoldDB" id="A0A124I550"/>
<dbReference type="STRING" id="1943.AQJ64_01760"/>
<dbReference type="Pfam" id="PF00903">
    <property type="entry name" value="Glyoxalase"/>
    <property type="match status" value="1"/>
</dbReference>
<dbReference type="InterPro" id="IPR037523">
    <property type="entry name" value="VOC_core"/>
</dbReference>
<dbReference type="InterPro" id="IPR029068">
    <property type="entry name" value="Glyas_Bleomycin-R_OHBP_Dase"/>
</dbReference>
<dbReference type="SUPFAM" id="SSF54593">
    <property type="entry name" value="Glyoxalase/Bleomycin resistance protein/Dihydroxybiphenyl dioxygenase"/>
    <property type="match status" value="1"/>
</dbReference>
<dbReference type="Proteomes" id="UP000052982">
    <property type="component" value="Unassembled WGS sequence"/>
</dbReference>
<reference evidence="2 3" key="1">
    <citation type="submission" date="2015-10" db="EMBL/GenBank/DDBJ databases">
        <title>Draft genome sequence of Streptomyces griseoruber DSM 40281, type strain for the species Streptomyces griseoruber.</title>
        <authorList>
            <person name="Ruckert C."/>
            <person name="Winkler A."/>
            <person name="Kalinowski J."/>
            <person name="Kampfer P."/>
            <person name="Glaeser S."/>
        </authorList>
    </citation>
    <scope>NUCLEOTIDE SEQUENCE [LARGE SCALE GENOMIC DNA]</scope>
    <source>
        <strain evidence="2 3">DSM 40281</strain>
    </source>
</reference>
<accession>A0A124I550</accession>
<dbReference type="InterPro" id="IPR004360">
    <property type="entry name" value="Glyas_Fos-R_dOase_dom"/>
</dbReference>
<dbReference type="PANTHER" id="PTHR36503">
    <property type="entry name" value="BLR2520 PROTEIN"/>
    <property type="match status" value="1"/>
</dbReference>
<name>A0A124I550_9ACTN</name>
<dbReference type="PANTHER" id="PTHR36503:SF3">
    <property type="entry name" value="BLR0126 PROTEIN"/>
    <property type="match status" value="1"/>
</dbReference>
<evidence type="ECO:0000313" key="2">
    <source>
        <dbReference type="EMBL" id="KUN88841.1"/>
    </source>
</evidence>
<comment type="caution">
    <text evidence="2">The sequence shown here is derived from an EMBL/GenBank/DDBJ whole genome shotgun (WGS) entry which is preliminary data.</text>
</comment>
<evidence type="ECO:0000259" key="1">
    <source>
        <dbReference type="PROSITE" id="PS51819"/>
    </source>
</evidence>
<dbReference type="PROSITE" id="PS51819">
    <property type="entry name" value="VOC"/>
    <property type="match status" value="1"/>
</dbReference>
<dbReference type="EMBL" id="LMWW01000002">
    <property type="protein sequence ID" value="KUN88841.1"/>
    <property type="molecule type" value="Genomic_DNA"/>
</dbReference>